<feature type="domain" description="DNA-directed RNA polymerase beta subunit external 1" evidence="15">
    <location>
        <begin position="597"/>
        <end position="662"/>
    </location>
</feature>
<comment type="function">
    <text evidence="6 8">DNA-dependent RNA polymerase catalyzes the transcription of DNA into RNA using the four ribonucleoside triphosphates as substrates.</text>
</comment>
<evidence type="ECO:0000313" key="17">
    <source>
        <dbReference type="Proteomes" id="UP000528457"/>
    </source>
</evidence>
<evidence type="ECO:0000256" key="4">
    <source>
        <dbReference type="ARBA" id="ARBA00023163"/>
    </source>
</evidence>
<dbReference type="InterPro" id="IPR007121">
    <property type="entry name" value="RNA_pol_bsu_CS"/>
</dbReference>
<dbReference type="Gene3D" id="2.40.270.10">
    <property type="entry name" value="DNA-directed RNA polymerase, subunit 2, domain 6"/>
    <property type="match status" value="1"/>
</dbReference>
<dbReference type="InterPro" id="IPR037034">
    <property type="entry name" value="RNA_pol_Rpb2_2_sf"/>
</dbReference>
<dbReference type="InterPro" id="IPR042107">
    <property type="entry name" value="DNA-dir_RNA_pol_bsu_ext_1_sf"/>
</dbReference>
<feature type="domain" description="RNA polymerase beta subunit protrusion" evidence="13">
    <location>
        <begin position="27"/>
        <end position="505"/>
    </location>
</feature>
<dbReference type="InParanoid" id="A0A7X0JYN7"/>
<dbReference type="InterPro" id="IPR019462">
    <property type="entry name" value="DNA-dir_RNA_pol_bsu_external_1"/>
</dbReference>
<evidence type="ECO:0000256" key="3">
    <source>
        <dbReference type="ARBA" id="ARBA00022695"/>
    </source>
</evidence>
<evidence type="ECO:0000256" key="8">
    <source>
        <dbReference type="RuleBase" id="RU363031"/>
    </source>
</evidence>
<feature type="domain" description="RNA polymerase Rpb2" evidence="12">
    <location>
        <begin position="155"/>
        <end position="223"/>
    </location>
</feature>
<keyword evidence="9" id="KW-0175">Coiled coil</keyword>
<keyword evidence="3 6" id="KW-0548">Nucleotidyltransferase</keyword>
<dbReference type="HAMAP" id="MF_01321">
    <property type="entry name" value="RNApol_bact_RpoB"/>
    <property type="match status" value="1"/>
</dbReference>
<dbReference type="FunFam" id="3.90.1110.10:FF:000004">
    <property type="entry name" value="DNA-directed RNA polymerase subunit beta"/>
    <property type="match status" value="1"/>
</dbReference>
<dbReference type="InterPro" id="IPR010243">
    <property type="entry name" value="RNA_pol_bsu_bac"/>
</dbReference>
<evidence type="ECO:0000256" key="5">
    <source>
        <dbReference type="ARBA" id="ARBA00048552"/>
    </source>
</evidence>
<protein>
    <recommendedName>
        <fullName evidence="6 8">DNA-directed RNA polymerase subunit beta</fullName>
        <shortName evidence="6">RNAP subunit beta</shortName>
        <ecNumber evidence="6 8">2.7.7.6</ecNumber>
    </recommendedName>
    <alternativeName>
        <fullName evidence="6">RNA polymerase subunit beta</fullName>
    </alternativeName>
    <alternativeName>
        <fullName evidence="6">Transcriptase subunit beta</fullName>
    </alternativeName>
</protein>
<evidence type="ECO:0000256" key="7">
    <source>
        <dbReference type="RuleBase" id="RU000434"/>
    </source>
</evidence>
<dbReference type="FunCoup" id="A0A7X0JYN7">
    <property type="interactions" value="659"/>
</dbReference>
<dbReference type="InterPro" id="IPR007120">
    <property type="entry name" value="DNA-dir_RNAP_su2_dom"/>
</dbReference>
<accession>A0A7X0JYN7</accession>
<feature type="domain" description="DNA-directed RNA polymerase subunit 2 hybrid-binding" evidence="10">
    <location>
        <begin position="723"/>
        <end position="1282"/>
    </location>
</feature>
<dbReference type="FunFam" id="2.40.270.10:FF:000003">
    <property type="entry name" value="DNA-directed RNA polymerase subunit beta"/>
    <property type="match status" value="1"/>
</dbReference>
<dbReference type="InterPro" id="IPR015712">
    <property type="entry name" value="DNA-dir_RNA_pol_su2"/>
</dbReference>
<evidence type="ECO:0000259" key="11">
    <source>
        <dbReference type="Pfam" id="PF04560"/>
    </source>
</evidence>
<dbReference type="SUPFAM" id="SSF64484">
    <property type="entry name" value="beta and beta-prime subunits of DNA dependent RNA-polymerase"/>
    <property type="match status" value="1"/>
</dbReference>
<dbReference type="Pfam" id="PF04563">
    <property type="entry name" value="RNA_pol_Rpb2_1"/>
    <property type="match status" value="1"/>
</dbReference>
<dbReference type="GO" id="GO:0003899">
    <property type="term" value="F:DNA-directed RNA polymerase activity"/>
    <property type="evidence" value="ECO:0007669"/>
    <property type="project" value="UniProtKB-UniRule"/>
</dbReference>
<evidence type="ECO:0000259" key="12">
    <source>
        <dbReference type="Pfam" id="PF04561"/>
    </source>
</evidence>
<dbReference type="Gene3D" id="2.30.150.10">
    <property type="entry name" value="DNA-directed RNA polymerase, beta subunit, external 1 domain"/>
    <property type="match status" value="1"/>
</dbReference>
<dbReference type="InterPro" id="IPR014724">
    <property type="entry name" value="RNA_pol_RPB2_OB-fold"/>
</dbReference>
<dbReference type="InterPro" id="IPR007641">
    <property type="entry name" value="RNA_pol_Rpb2_7"/>
</dbReference>
<evidence type="ECO:0000256" key="1">
    <source>
        <dbReference type="ARBA" id="ARBA00022478"/>
    </source>
</evidence>
<dbReference type="PANTHER" id="PTHR20856">
    <property type="entry name" value="DNA-DIRECTED RNA POLYMERASE I SUBUNIT 2"/>
    <property type="match status" value="1"/>
</dbReference>
<organism evidence="16 17">
    <name type="scientific">Pseudoteredinibacter isoporae</name>
    <dbReference type="NCBI Taxonomy" id="570281"/>
    <lineage>
        <taxon>Bacteria</taxon>
        <taxon>Pseudomonadati</taxon>
        <taxon>Pseudomonadota</taxon>
        <taxon>Gammaproteobacteria</taxon>
        <taxon>Cellvibrionales</taxon>
        <taxon>Cellvibrionaceae</taxon>
        <taxon>Pseudoteredinibacter</taxon>
    </lineage>
</organism>
<evidence type="ECO:0000259" key="13">
    <source>
        <dbReference type="Pfam" id="PF04563"/>
    </source>
</evidence>
<dbReference type="FunFam" id="2.40.50.150:FF:000001">
    <property type="entry name" value="DNA-directed RNA polymerase subunit beta"/>
    <property type="match status" value="1"/>
</dbReference>
<comment type="caution">
    <text evidence="16">The sequence shown here is derived from an EMBL/GenBank/DDBJ whole genome shotgun (WGS) entry which is preliminary data.</text>
</comment>
<feature type="domain" description="RNA polymerase Rpb2" evidence="14">
    <location>
        <begin position="519"/>
        <end position="586"/>
    </location>
</feature>
<comment type="subunit">
    <text evidence="6 8">The RNAP catalytic core consists of 2 alpha, 1 beta, 1 beta' and 1 omega subunit. When a sigma factor is associated with the core the holoenzyme is formed, which can initiate transcription.</text>
</comment>
<comment type="similarity">
    <text evidence="6 7">Belongs to the RNA polymerase beta chain family.</text>
</comment>
<proteinExistence type="inferred from homology"/>
<dbReference type="Gene3D" id="2.40.50.150">
    <property type="match status" value="1"/>
</dbReference>
<dbReference type="FunFam" id="3.90.1800.10:FF:000001">
    <property type="entry name" value="DNA-directed RNA polymerase subunit beta"/>
    <property type="match status" value="1"/>
</dbReference>
<gene>
    <name evidence="6" type="primary">rpoB</name>
    <name evidence="16" type="ORF">HNR48_004203</name>
</gene>
<keyword evidence="1 6" id="KW-0240">DNA-directed RNA polymerase</keyword>
<dbReference type="InterPro" id="IPR007645">
    <property type="entry name" value="RNA_pol_Rpb2_3"/>
</dbReference>
<dbReference type="Pfam" id="PF04565">
    <property type="entry name" value="RNA_pol_Rpb2_3"/>
    <property type="match status" value="1"/>
</dbReference>
<evidence type="ECO:0000259" key="15">
    <source>
        <dbReference type="Pfam" id="PF10385"/>
    </source>
</evidence>
<name>A0A7X0JYN7_9GAMM</name>
<dbReference type="PROSITE" id="PS01166">
    <property type="entry name" value="RNA_POL_BETA"/>
    <property type="match status" value="1"/>
</dbReference>
<dbReference type="GO" id="GO:0006351">
    <property type="term" value="P:DNA-templated transcription"/>
    <property type="evidence" value="ECO:0007669"/>
    <property type="project" value="UniProtKB-UniRule"/>
</dbReference>
<dbReference type="NCBIfam" id="NF001616">
    <property type="entry name" value="PRK00405.1"/>
    <property type="match status" value="1"/>
</dbReference>
<evidence type="ECO:0000259" key="10">
    <source>
        <dbReference type="Pfam" id="PF00562"/>
    </source>
</evidence>
<dbReference type="Proteomes" id="UP000528457">
    <property type="component" value="Unassembled WGS sequence"/>
</dbReference>
<dbReference type="InterPro" id="IPR007644">
    <property type="entry name" value="RNA_pol_bsu_protrusion"/>
</dbReference>
<dbReference type="EC" id="2.7.7.6" evidence="6 8"/>
<dbReference type="Gene3D" id="3.90.1110.10">
    <property type="entry name" value="RNA polymerase Rpb2, domain 2"/>
    <property type="match status" value="1"/>
</dbReference>
<feature type="coiled-coil region" evidence="9">
    <location>
        <begin position="1022"/>
        <end position="1053"/>
    </location>
</feature>
<keyword evidence="4 6" id="KW-0804">Transcription</keyword>
<evidence type="ECO:0000256" key="2">
    <source>
        <dbReference type="ARBA" id="ARBA00022679"/>
    </source>
</evidence>
<comment type="catalytic activity">
    <reaction evidence="5 6 8">
        <text>RNA(n) + a ribonucleoside 5'-triphosphate = RNA(n+1) + diphosphate</text>
        <dbReference type="Rhea" id="RHEA:21248"/>
        <dbReference type="Rhea" id="RHEA-COMP:14527"/>
        <dbReference type="Rhea" id="RHEA-COMP:17342"/>
        <dbReference type="ChEBI" id="CHEBI:33019"/>
        <dbReference type="ChEBI" id="CHEBI:61557"/>
        <dbReference type="ChEBI" id="CHEBI:140395"/>
        <dbReference type="EC" id="2.7.7.6"/>
    </reaction>
</comment>
<dbReference type="RefSeq" id="WP_166843178.1">
    <property type="nucleotide sequence ID" value="NZ_JAAONY010000005.1"/>
</dbReference>
<evidence type="ECO:0000313" key="16">
    <source>
        <dbReference type="EMBL" id="MBB6523886.1"/>
    </source>
</evidence>
<reference evidence="16 17" key="1">
    <citation type="submission" date="2020-08" db="EMBL/GenBank/DDBJ databases">
        <title>Genomic Encyclopedia of Type Strains, Phase IV (KMG-IV): sequencing the most valuable type-strain genomes for metagenomic binning, comparative biology and taxonomic classification.</title>
        <authorList>
            <person name="Goeker M."/>
        </authorList>
    </citation>
    <scope>NUCLEOTIDE SEQUENCE [LARGE SCALE GENOMIC DNA]</scope>
    <source>
        <strain evidence="16 17">DSM 22368</strain>
    </source>
</reference>
<feature type="domain" description="RNA polymerase Rpb2" evidence="11">
    <location>
        <begin position="1284"/>
        <end position="1358"/>
    </location>
</feature>
<dbReference type="Pfam" id="PF04561">
    <property type="entry name" value="RNA_pol_Rpb2_2"/>
    <property type="match status" value="2"/>
</dbReference>
<dbReference type="Pfam" id="PF00562">
    <property type="entry name" value="RNA_pol_Rpb2_6"/>
    <property type="match status" value="1"/>
</dbReference>
<dbReference type="Pfam" id="PF04560">
    <property type="entry name" value="RNA_pol_Rpb2_7"/>
    <property type="match status" value="1"/>
</dbReference>
<feature type="domain" description="RNA polymerase Rpb2" evidence="12">
    <location>
        <begin position="354"/>
        <end position="460"/>
    </location>
</feature>
<evidence type="ECO:0000259" key="14">
    <source>
        <dbReference type="Pfam" id="PF04565"/>
    </source>
</evidence>
<dbReference type="NCBIfam" id="TIGR02013">
    <property type="entry name" value="rpoB"/>
    <property type="match status" value="1"/>
</dbReference>
<dbReference type="EMBL" id="JACHHT010000006">
    <property type="protein sequence ID" value="MBB6523886.1"/>
    <property type="molecule type" value="Genomic_DNA"/>
</dbReference>
<dbReference type="CDD" id="cd00653">
    <property type="entry name" value="RNA_pol_B_RPB2"/>
    <property type="match status" value="1"/>
</dbReference>
<dbReference type="Gene3D" id="6.10.140.1670">
    <property type="match status" value="1"/>
</dbReference>
<keyword evidence="2 6" id="KW-0808">Transferase</keyword>
<dbReference type="FunFam" id="2.40.50.100:FF:000006">
    <property type="entry name" value="DNA-directed RNA polymerase subunit beta"/>
    <property type="match status" value="1"/>
</dbReference>
<evidence type="ECO:0000256" key="6">
    <source>
        <dbReference type="HAMAP-Rule" id="MF_01321"/>
    </source>
</evidence>
<dbReference type="FunFam" id="3.90.1110.10:FF:000001">
    <property type="entry name" value="DNA-directed RNA polymerase subunit beta"/>
    <property type="match status" value="1"/>
</dbReference>
<dbReference type="Gene3D" id="3.90.1100.10">
    <property type="match status" value="2"/>
</dbReference>
<keyword evidence="17" id="KW-1185">Reference proteome</keyword>
<dbReference type="Gene3D" id="3.90.1800.10">
    <property type="entry name" value="RNA polymerase alpha subunit dimerisation domain"/>
    <property type="match status" value="1"/>
</dbReference>
<dbReference type="Pfam" id="PF10385">
    <property type="entry name" value="RNA_pol_Rpb2_45"/>
    <property type="match status" value="1"/>
</dbReference>
<dbReference type="GO" id="GO:0000428">
    <property type="term" value="C:DNA-directed RNA polymerase complex"/>
    <property type="evidence" value="ECO:0007669"/>
    <property type="project" value="UniProtKB-KW"/>
</dbReference>
<dbReference type="InterPro" id="IPR007642">
    <property type="entry name" value="RNA_pol_Rpb2_2"/>
</dbReference>
<dbReference type="InterPro" id="IPR037033">
    <property type="entry name" value="DNA-dir_RNAP_su2_hyb_sf"/>
</dbReference>
<dbReference type="GO" id="GO:0032549">
    <property type="term" value="F:ribonucleoside binding"/>
    <property type="evidence" value="ECO:0007669"/>
    <property type="project" value="InterPro"/>
</dbReference>
<dbReference type="Gene3D" id="2.40.50.100">
    <property type="match status" value="1"/>
</dbReference>
<sequence length="1361" mass="151458">MAYSYTEKKRIRKDFGKLPPVMDVPFLLAIQLDSYRKFTQAGVSAEARLDYGLHAAFKSVFPIVSYSGNAALEYVSYVLGKPAFDVGECVLRGVTYAVPLRVKVRLIIYDKESSNKTIKDIKEQEVYMGEIPLMTDNGTFVINGTERVIVSQLHRSPGVFFDHDKGKTHSSGKLLYSARVIPYRGSWLDFEFDPKDLVYVRIDRRRKLPASILLRALGYTTEQMLEMFFDNSSFSHLDAEGARLELVPSRLRGDVATFDIKDNDGNLVVEEGRRITARHIRQLEKAGVTELLVPRSYMLGRSLARDIGDPNTGEVLFECNTEITEEVLDGLVEAGVQDLLTLYTNELDCGPFMSDTLRIDPTRTELEALVEIYRMMRPGEPPTKESAEALFQNLFFSQERYDLSAVGRMKFNRRLSREEETGEGTLSNEDIVDVLKTLISIRNGQGVVDDIDHLGNRRVRSVGEMAENQFRVGLVRVERAVKERLSMAEAEGLMPQDLINAKPVAAAVKEFFGSSQLSQFMDQNNPLSEVTHKRRVSALGPGGLTRERAGFEVRDVHPTHYGRVCPIETPEGPNIGLINSLATYARTNSYGFLESPYRKVVDGVVTDEIEYLSAINESEQCIAQVSAEMDAKGKLTEELVSVRHQGEFTLKAPEDVNYMDVSPRQVVSVAASLIPFLEHDDANRALMGSNMQRQAVPTLKADKPLVGTGMERTVARDSGVCVVAKRGGVIERVDAARIVVKANDSETETGDAGVDIYNLTKYTRSNQNTCINQRPIVSVGDEIVRGDILADGPSVDLGELALGQNMRIAFMPWNGYNFEDSILVSERVVKEDRFTTIHIQELTCIARDTKLGSEEITADIPNVGEGALSKLDESGIVYIGAEVGPGDILVGKVTPKGETQLTPEEKLLRAIFGEKASDVKDTSLRVPTSTKGTVIDVQVFTRDGLEKDQRSLEIEKSQLDGVRKDLNEEYRIVEAATMERLRAVLVGQKASGGKGVKKGQEITGELLDELEVSQWFKIRMADDALNEQLDRAEEQLKERRADLDERFEDKKRKLETGDDLAPGVLKIVKVYLAIKRRIQPGDKMAGRHGNKGVISVIMPVEDMPYDEHGQPVDIVLNPLGVPSRMNVGQVLEMHLGMAARGLGDKINVMLEEQRKVAEVRSFLEDVYNKTGDIKGKEDLDSFDDEQVMALAQNLREGVPMATPAFDGAKESEIKALLTLADLSDTGQTQLYDGRTGDAFQRHTTVGYMYMLKLNHLVDDKMHARSTGSYSLVTQQPLGGKAQFGGQRFGEMEVWALEAYGAAYTLQEMLTVKSDDVAGRTKMYKNIVDGDHRMEPGMPESFNVLVKEIRSLGINMELEEDK</sequence>
<evidence type="ECO:0000256" key="9">
    <source>
        <dbReference type="SAM" id="Coils"/>
    </source>
</evidence>
<dbReference type="GO" id="GO:0003677">
    <property type="term" value="F:DNA binding"/>
    <property type="evidence" value="ECO:0007669"/>
    <property type="project" value="UniProtKB-UniRule"/>
</dbReference>